<dbReference type="Pfam" id="PF07606">
    <property type="entry name" value="DUF1569"/>
    <property type="match status" value="1"/>
</dbReference>
<evidence type="ECO:0000313" key="1">
    <source>
        <dbReference type="EMBL" id="EFU74787.1"/>
    </source>
</evidence>
<dbReference type="OrthoDB" id="336237at2"/>
<dbReference type="AlphaFoldDB" id="E6LDB3"/>
<dbReference type="InterPro" id="IPR011463">
    <property type="entry name" value="DUF1569"/>
</dbReference>
<protein>
    <recommendedName>
        <fullName evidence="3">DinB-like domain-containing protein</fullName>
    </recommendedName>
</protein>
<keyword evidence="2" id="KW-1185">Reference proteome</keyword>
<dbReference type="eggNOG" id="ENOG5032SVD">
    <property type="taxonomic scope" value="Bacteria"/>
</dbReference>
<proteinExistence type="predicted"/>
<dbReference type="InterPro" id="IPR034660">
    <property type="entry name" value="DinB/YfiT-like"/>
</dbReference>
<dbReference type="RefSeq" id="WP_007207374.1">
    <property type="nucleotide sequence ID" value="NZ_GL622241.1"/>
</dbReference>
<gene>
    <name evidence="1" type="ORF">HMPREF9088_0353</name>
</gene>
<dbReference type="STRING" id="888064.HMPREF9088_0353"/>
<dbReference type="PATRIC" id="fig|888064.11.peg.1735"/>
<dbReference type="Gene3D" id="1.20.120.450">
    <property type="entry name" value="dinb family like domain"/>
    <property type="match status" value="1"/>
</dbReference>
<evidence type="ECO:0008006" key="3">
    <source>
        <dbReference type="Google" id="ProtNLM"/>
    </source>
</evidence>
<dbReference type="EMBL" id="AEPV01000012">
    <property type="protein sequence ID" value="EFU74787.1"/>
    <property type="molecule type" value="Genomic_DNA"/>
</dbReference>
<evidence type="ECO:0000313" key="2">
    <source>
        <dbReference type="Proteomes" id="UP000010296"/>
    </source>
</evidence>
<name>E6LDB3_ENTI1</name>
<accession>E6LDB3</accession>
<reference evidence="1 2" key="1">
    <citation type="submission" date="2010-12" db="EMBL/GenBank/DDBJ databases">
        <authorList>
            <person name="Muzny D."/>
            <person name="Qin X."/>
            <person name="Deng J."/>
            <person name="Jiang H."/>
            <person name="Liu Y."/>
            <person name="Qu J."/>
            <person name="Song X.-Z."/>
            <person name="Zhang L."/>
            <person name="Thornton R."/>
            <person name="Coyle M."/>
            <person name="Francisco L."/>
            <person name="Jackson L."/>
            <person name="Javaid M."/>
            <person name="Korchina V."/>
            <person name="Kovar C."/>
            <person name="Mata R."/>
            <person name="Mathew T."/>
            <person name="Ngo R."/>
            <person name="Nguyen L."/>
            <person name="Nguyen N."/>
            <person name="Okwuonu G."/>
            <person name="Ongeri F."/>
            <person name="Pham C."/>
            <person name="Simmons D."/>
            <person name="Wilczek-Boney K."/>
            <person name="Hale W."/>
            <person name="Jakkamsetti A."/>
            <person name="Pham P."/>
            <person name="Ruth R."/>
            <person name="San Lucas F."/>
            <person name="Warren J."/>
            <person name="Zhang J."/>
            <person name="Zhao Z."/>
            <person name="Zhou C."/>
            <person name="Zhu D."/>
            <person name="Lee S."/>
            <person name="Bess C."/>
            <person name="Blankenburg K."/>
            <person name="Forbes L."/>
            <person name="Fu Q."/>
            <person name="Gubbala S."/>
            <person name="Hirani K."/>
            <person name="Jayaseelan J.C."/>
            <person name="Lara F."/>
            <person name="Munidasa M."/>
            <person name="Palculict T."/>
            <person name="Patil S."/>
            <person name="Pu L.-L."/>
            <person name="Saada N."/>
            <person name="Tang L."/>
            <person name="Weissenberger G."/>
            <person name="Zhu Y."/>
            <person name="Hemphill L."/>
            <person name="Shang Y."/>
            <person name="Youmans B."/>
            <person name="Ayvaz T."/>
            <person name="Ross M."/>
            <person name="Santibanez J."/>
            <person name="Aqrawi P."/>
            <person name="Gross S."/>
            <person name="Joshi V."/>
            <person name="Fowler G."/>
            <person name="Nazareth L."/>
            <person name="Reid J."/>
            <person name="Worley K."/>
            <person name="Petrosino J."/>
            <person name="Highlander S."/>
            <person name="Gibbs R."/>
        </authorList>
    </citation>
    <scope>NUCLEOTIDE SEQUENCE [LARGE SCALE GENOMIC DNA]</scope>
    <source>
        <strain evidence="2">DSM 15952 / CCUG 50447 / LMG 22039 / TP 1.5</strain>
    </source>
</reference>
<organism evidence="1 2">
    <name type="scientific">Enterococcus italicus (strain DSM 15952 / CCUG 50447 / LMG 22039 / TP 1.5)</name>
    <dbReference type="NCBI Taxonomy" id="888064"/>
    <lineage>
        <taxon>Bacteria</taxon>
        <taxon>Bacillati</taxon>
        <taxon>Bacillota</taxon>
        <taxon>Bacilli</taxon>
        <taxon>Lactobacillales</taxon>
        <taxon>Enterococcaceae</taxon>
        <taxon>Enterococcus</taxon>
    </lineage>
</organism>
<dbReference type="HOGENOM" id="CLU_094848_0_0_9"/>
<comment type="caution">
    <text evidence="1">The sequence shown here is derived from an EMBL/GenBank/DDBJ whole genome shotgun (WGS) entry which is preliminary data.</text>
</comment>
<sequence>MIELQQIPHQFASLDEALNILEQLKENESVCTKNWSVYEICLHCAQTIDYSMTGYPEMKPKLIRQTIGKKVVKKFLTDKKMSHNLQAPVAGGAPIAHDGLPIDGIQALIDATHRFQAWDGELQEHGVFGELSKEEYATYFALHIADHFQEIKADSTQFVKI</sequence>
<dbReference type="Proteomes" id="UP000010296">
    <property type="component" value="Unassembled WGS sequence"/>
</dbReference>